<sequence length="414" mass="46633">MAPITPFKISIPDSRLQRLQQKLALTNFPNELEVLDSASDKEPWPRGVPLSEIKRLTTYWKEHFDWRKVEARLNKELPQYTTDIEIDGFGSYNMHFVHQRSDAAVAADGEPAIPLLFLHGWPGSFIEVSKILHLLVNGEEDRISFHVVAPSLIDFGFSDGSRSRSFGLNQHAEAYHKVMLGLGYEEYVIQAGDLGYVISRLMTSKYGATHIKALHTNSAVPAEPTAESHPELYTELENEPLSDFDKSGLARTASFSKDTMGYVALLTTRPQTIGYSLTDSPVGLLGWIYEKLHDRTDGYPWTDEEILTWACIHYFSRSGPAALGNLYFALERDSTVPGHPFAVVQGYIPDVPLGISRFAKDLILLPKAWNRTLGLVVLQREHERGGHFGAWECPREIVRDLKGLVKEAKVWMIK</sequence>
<dbReference type="PRINTS" id="PR00412">
    <property type="entry name" value="EPOXHYDRLASE"/>
</dbReference>
<evidence type="ECO:0000256" key="1">
    <source>
        <dbReference type="ARBA" id="ARBA00010088"/>
    </source>
</evidence>
<proteinExistence type="inferred from homology"/>
<dbReference type="PANTHER" id="PTHR21661:SF35">
    <property type="entry name" value="EPOXIDE HYDROLASE"/>
    <property type="match status" value="1"/>
</dbReference>
<dbReference type="InterPro" id="IPR010497">
    <property type="entry name" value="Epoxide_hydro_N"/>
</dbReference>
<evidence type="ECO:0000313" key="5">
    <source>
        <dbReference type="EMBL" id="KAL2799921.1"/>
    </source>
</evidence>
<dbReference type="EMBL" id="JBFTWV010000005">
    <property type="protein sequence ID" value="KAL2799921.1"/>
    <property type="molecule type" value="Genomic_DNA"/>
</dbReference>
<dbReference type="Gene3D" id="3.40.50.1820">
    <property type="entry name" value="alpha/beta hydrolase"/>
    <property type="match status" value="1"/>
</dbReference>
<dbReference type="InterPro" id="IPR029058">
    <property type="entry name" value="AB_hydrolase_fold"/>
</dbReference>
<evidence type="ECO:0000256" key="2">
    <source>
        <dbReference type="ARBA" id="ARBA00022797"/>
    </source>
</evidence>
<comment type="similarity">
    <text evidence="1">Belongs to the peptidase S33 family.</text>
</comment>
<accession>A0ABR4GM17</accession>
<dbReference type="SUPFAM" id="SSF53474">
    <property type="entry name" value="alpha/beta-Hydrolases"/>
    <property type="match status" value="1"/>
</dbReference>
<evidence type="ECO:0000259" key="4">
    <source>
        <dbReference type="Pfam" id="PF06441"/>
    </source>
</evidence>
<dbReference type="InterPro" id="IPR016292">
    <property type="entry name" value="Epoxide_hydrolase"/>
</dbReference>
<dbReference type="PIRSF" id="PIRSF001112">
    <property type="entry name" value="Epoxide_hydrolase"/>
    <property type="match status" value="1"/>
</dbReference>
<dbReference type="Pfam" id="PF06441">
    <property type="entry name" value="EHN"/>
    <property type="match status" value="1"/>
</dbReference>
<evidence type="ECO:0000256" key="3">
    <source>
        <dbReference type="ARBA" id="ARBA00022801"/>
    </source>
</evidence>
<dbReference type="PANTHER" id="PTHR21661">
    <property type="entry name" value="EPOXIDE HYDROLASE 1-RELATED"/>
    <property type="match status" value="1"/>
</dbReference>
<keyword evidence="3" id="KW-0378">Hydrolase</keyword>
<dbReference type="InterPro" id="IPR000639">
    <property type="entry name" value="Epox_hydrolase-like"/>
</dbReference>
<keyword evidence="2" id="KW-0058">Aromatic hydrocarbons catabolism</keyword>
<evidence type="ECO:0000313" key="6">
    <source>
        <dbReference type="Proteomes" id="UP001610563"/>
    </source>
</evidence>
<name>A0ABR4GM17_9EURO</name>
<feature type="domain" description="Epoxide hydrolase N-terminal" evidence="4">
    <location>
        <begin position="4"/>
        <end position="128"/>
    </location>
</feature>
<gene>
    <name evidence="5" type="ORF">BJX66DRAFT_332547</name>
</gene>
<keyword evidence="6" id="KW-1185">Reference proteome</keyword>
<dbReference type="Proteomes" id="UP001610563">
    <property type="component" value="Unassembled WGS sequence"/>
</dbReference>
<comment type="caution">
    <text evidence="5">The sequence shown here is derived from an EMBL/GenBank/DDBJ whole genome shotgun (WGS) entry which is preliminary data.</text>
</comment>
<reference evidence="5 6" key="1">
    <citation type="submission" date="2024-07" db="EMBL/GenBank/DDBJ databases">
        <title>Section-level genome sequencing and comparative genomics of Aspergillus sections Usti and Cavernicolus.</title>
        <authorList>
            <consortium name="Lawrence Berkeley National Laboratory"/>
            <person name="Nybo J.L."/>
            <person name="Vesth T.C."/>
            <person name="Theobald S."/>
            <person name="Frisvad J.C."/>
            <person name="Larsen T.O."/>
            <person name="Kjaerboelling I."/>
            <person name="Rothschild-Mancinelli K."/>
            <person name="Lyhne E.K."/>
            <person name="Kogle M.E."/>
            <person name="Barry K."/>
            <person name="Clum A."/>
            <person name="Na H."/>
            <person name="Ledsgaard L."/>
            <person name="Lin J."/>
            <person name="Lipzen A."/>
            <person name="Kuo A."/>
            <person name="Riley R."/>
            <person name="Mondo S."/>
            <person name="Labutti K."/>
            <person name="Haridas S."/>
            <person name="Pangalinan J."/>
            <person name="Salamov A.A."/>
            <person name="Simmons B.A."/>
            <person name="Magnuson J.K."/>
            <person name="Chen J."/>
            <person name="Drula E."/>
            <person name="Henrissat B."/>
            <person name="Wiebenga A."/>
            <person name="Lubbers R.J."/>
            <person name="Gomes A.C."/>
            <person name="Makela M.R."/>
            <person name="Stajich J."/>
            <person name="Grigoriev I.V."/>
            <person name="Mortensen U.H."/>
            <person name="De Vries R.P."/>
            <person name="Baker S.E."/>
            <person name="Andersen M.R."/>
        </authorList>
    </citation>
    <scope>NUCLEOTIDE SEQUENCE [LARGE SCALE GENOMIC DNA]</scope>
    <source>
        <strain evidence="5 6">CBS 209.92</strain>
    </source>
</reference>
<protein>
    <submittedName>
        <fullName evidence="5">Alpha/beta-hydrolase</fullName>
    </submittedName>
</protein>
<organism evidence="5 6">
    <name type="scientific">Aspergillus keveii</name>
    <dbReference type="NCBI Taxonomy" id="714993"/>
    <lineage>
        <taxon>Eukaryota</taxon>
        <taxon>Fungi</taxon>
        <taxon>Dikarya</taxon>
        <taxon>Ascomycota</taxon>
        <taxon>Pezizomycotina</taxon>
        <taxon>Eurotiomycetes</taxon>
        <taxon>Eurotiomycetidae</taxon>
        <taxon>Eurotiales</taxon>
        <taxon>Aspergillaceae</taxon>
        <taxon>Aspergillus</taxon>
        <taxon>Aspergillus subgen. Nidulantes</taxon>
    </lineage>
</organism>